<dbReference type="Pfam" id="PF25917">
    <property type="entry name" value="BSH_RND"/>
    <property type="match status" value="1"/>
</dbReference>
<dbReference type="Gene3D" id="2.40.30.170">
    <property type="match status" value="1"/>
</dbReference>
<feature type="domain" description="Multidrug resistance protein MdtA-like alpha-helical hairpin" evidence="4">
    <location>
        <begin position="92"/>
        <end position="152"/>
    </location>
</feature>
<evidence type="ECO:0000256" key="1">
    <source>
        <dbReference type="ARBA" id="ARBA00004196"/>
    </source>
</evidence>
<dbReference type="GO" id="GO:1990281">
    <property type="term" value="C:efflux pump complex"/>
    <property type="evidence" value="ECO:0007669"/>
    <property type="project" value="TreeGrafter"/>
</dbReference>
<dbReference type="Gene3D" id="1.10.287.470">
    <property type="entry name" value="Helix hairpin bin"/>
    <property type="match status" value="1"/>
</dbReference>
<evidence type="ECO:0000256" key="3">
    <source>
        <dbReference type="ARBA" id="ARBA00022448"/>
    </source>
</evidence>
<comment type="similarity">
    <text evidence="2">Belongs to the membrane fusion protein (MFP) (TC 8.A.1) family.</text>
</comment>
<organism evidence="7 8">
    <name type="scientific">Aliivibrio fischeri SR5</name>
    <dbReference type="NCBI Taxonomy" id="1088719"/>
    <lineage>
        <taxon>Bacteria</taxon>
        <taxon>Pseudomonadati</taxon>
        <taxon>Pseudomonadota</taxon>
        <taxon>Gammaproteobacteria</taxon>
        <taxon>Vibrionales</taxon>
        <taxon>Vibrionaceae</taxon>
        <taxon>Aliivibrio</taxon>
    </lineage>
</organism>
<evidence type="ECO:0000259" key="4">
    <source>
        <dbReference type="Pfam" id="PF25876"/>
    </source>
</evidence>
<dbReference type="Pfam" id="PF25967">
    <property type="entry name" value="RND-MFP_C"/>
    <property type="match status" value="1"/>
</dbReference>
<evidence type="ECO:0000313" key="7">
    <source>
        <dbReference type="EMBL" id="EHN68922.1"/>
    </source>
</evidence>
<dbReference type="SUPFAM" id="SSF111369">
    <property type="entry name" value="HlyD-like secretion proteins"/>
    <property type="match status" value="1"/>
</dbReference>
<evidence type="ECO:0000313" key="8">
    <source>
        <dbReference type="Proteomes" id="UP000004521"/>
    </source>
</evidence>
<dbReference type="NCBIfam" id="TIGR01730">
    <property type="entry name" value="RND_mfp"/>
    <property type="match status" value="1"/>
</dbReference>
<accession>A0AAV3EQ26</accession>
<name>A0AAV3EQ26_ALIFS</name>
<evidence type="ECO:0000259" key="6">
    <source>
        <dbReference type="Pfam" id="PF25967"/>
    </source>
</evidence>
<gene>
    <name evidence="7" type="ORF">VFSR5_A0219</name>
</gene>
<protein>
    <submittedName>
        <fullName evidence="7">RND efflux system membrane fusion protein</fullName>
    </submittedName>
</protein>
<dbReference type="Pfam" id="PF25876">
    <property type="entry name" value="HH_MFP_RND"/>
    <property type="match status" value="1"/>
</dbReference>
<dbReference type="InterPro" id="IPR006143">
    <property type="entry name" value="RND_pump_MFP"/>
</dbReference>
<comment type="caution">
    <text evidence="7">The sequence shown here is derived from an EMBL/GenBank/DDBJ whole genome shotgun (WGS) entry which is preliminary data.</text>
</comment>
<feature type="domain" description="Multidrug resistance protein MdtA-like C-terminal permuted SH3" evidence="6">
    <location>
        <begin position="299"/>
        <end position="346"/>
    </location>
</feature>
<dbReference type="RefSeq" id="WP_005422057.1">
    <property type="nucleotide sequence ID" value="NZ_CM001401.1"/>
</dbReference>
<proteinExistence type="inferred from homology"/>
<dbReference type="PANTHER" id="PTHR30469:SF20">
    <property type="entry name" value="EFFLUX RND TRANSPORTER PERIPLASMIC ADAPTOR SUBUNIT"/>
    <property type="match status" value="1"/>
</dbReference>
<dbReference type="GO" id="GO:0015562">
    <property type="term" value="F:efflux transmembrane transporter activity"/>
    <property type="evidence" value="ECO:0007669"/>
    <property type="project" value="TreeGrafter"/>
</dbReference>
<dbReference type="InterPro" id="IPR058625">
    <property type="entry name" value="MdtA-like_BSH"/>
</dbReference>
<comment type="subcellular location">
    <subcellularLocation>
        <location evidence="1">Cell envelope</location>
    </subcellularLocation>
</comment>
<reference evidence="7 8" key="1">
    <citation type="journal article" date="2012" name="J. Bacteriol.">
        <title>Draft Genome Sequence of Vibrio fischeri SR5, a Strain Isolated from the Light Organ of the Mediterranean Squid Sepiola robusta.</title>
        <authorList>
            <person name="Gyllborg M.C."/>
            <person name="Sahl J.W."/>
            <person name="Cronin D.C.III."/>
            <person name="Rasko D.A."/>
            <person name="Mandel M.J."/>
        </authorList>
    </citation>
    <scope>NUCLEOTIDE SEQUENCE [LARGE SCALE GENOMIC DNA]</scope>
    <source>
        <strain evidence="7 8">SR5</strain>
    </source>
</reference>
<dbReference type="Proteomes" id="UP000004521">
    <property type="component" value="Chromosome II"/>
</dbReference>
<dbReference type="AlphaFoldDB" id="A0AAV3EQ26"/>
<dbReference type="EMBL" id="AHIH01000010">
    <property type="protein sequence ID" value="EHN68922.1"/>
    <property type="molecule type" value="Genomic_DNA"/>
</dbReference>
<evidence type="ECO:0000256" key="2">
    <source>
        <dbReference type="ARBA" id="ARBA00009477"/>
    </source>
</evidence>
<dbReference type="InterPro" id="IPR058624">
    <property type="entry name" value="MdtA-like_HH"/>
</dbReference>
<dbReference type="InterPro" id="IPR058627">
    <property type="entry name" value="MdtA-like_C"/>
</dbReference>
<feature type="domain" description="Multidrug resistance protein MdtA-like barrel-sandwich hybrid" evidence="5">
    <location>
        <begin position="59"/>
        <end position="182"/>
    </location>
</feature>
<dbReference type="PANTHER" id="PTHR30469">
    <property type="entry name" value="MULTIDRUG RESISTANCE PROTEIN MDTA"/>
    <property type="match status" value="1"/>
</dbReference>
<keyword evidence="3" id="KW-0813">Transport</keyword>
<dbReference type="Gene3D" id="2.40.50.100">
    <property type="match status" value="1"/>
</dbReference>
<evidence type="ECO:0000259" key="5">
    <source>
        <dbReference type="Pfam" id="PF25917"/>
    </source>
</evidence>
<sequence>MKTNPLQLALIIICLSGCQQEDIDPIKEDKKVITYQITSKEKSTFDNFPAVVEGNKQTDLSFKIKGEVTDINFEQGSLFKKGDILATIDNTDYKIILYKAKAVFENDKRSFERTQLLLKKGLVSQSDYDRKEAALNVSSAAYNTARMNIKYTNLIAPFDGVIAGKYVDEKENISSGTPILNIIKNENNLIDISFNLPESYLSDINSSYKNLAIDVYFNRSENSNHAFKATFKNIRLIPNNNTRSYKVTLQMEKPKNFKVFSGMSALVKLDRSKLFNSGVKPICVPITTIFSDENKETDNNYNTWLLNKENMTVSKQSVVISKMTQHCFLISAGINYGDTVVIGGLDNLFEGMKVKEWVKESGI</sequence>